<evidence type="ECO:0000256" key="5">
    <source>
        <dbReference type="ARBA" id="ARBA00022729"/>
    </source>
</evidence>
<evidence type="ECO:0000256" key="1">
    <source>
        <dbReference type="ARBA" id="ARBA00000375"/>
    </source>
</evidence>
<reference evidence="12" key="2">
    <citation type="journal article" date="2023" name="IMA Fungus">
        <title>Comparative genomic study of the Penicillium genus elucidates a diverse pangenome and 15 lateral gene transfer events.</title>
        <authorList>
            <person name="Petersen C."/>
            <person name="Sorensen T."/>
            <person name="Nielsen M.R."/>
            <person name="Sondergaard T.E."/>
            <person name="Sorensen J.L."/>
            <person name="Fitzpatrick D.A."/>
            <person name="Frisvad J.C."/>
            <person name="Nielsen K.L."/>
        </authorList>
    </citation>
    <scope>NUCLEOTIDE SEQUENCE</scope>
    <source>
        <strain evidence="12">IBT 20477</strain>
    </source>
</reference>
<comment type="caution">
    <text evidence="12">The sequence shown here is derived from an EMBL/GenBank/DDBJ whole genome shotgun (WGS) entry which is preliminary data.</text>
</comment>
<evidence type="ECO:0000256" key="11">
    <source>
        <dbReference type="SAM" id="SignalP"/>
    </source>
</evidence>
<accession>A0A9W9JAH4</accession>
<evidence type="ECO:0000256" key="10">
    <source>
        <dbReference type="PIRSR" id="PIRSR606710-2"/>
    </source>
</evidence>
<evidence type="ECO:0000256" key="4">
    <source>
        <dbReference type="ARBA" id="ARBA00012586"/>
    </source>
</evidence>
<feature type="site" description="Important for catalytic activity, responsible for pKa modulation of the active site Glu and correct orientation of both the proton donor and substrate" evidence="10">
    <location>
        <position position="148"/>
    </location>
</feature>
<comment type="pathway">
    <text evidence="2 8">Glycan metabolism; L-arabinan degradation.</text>
</comment>
<dbReference type="CDD" id="cd18831">
    <property type="entry name" value="GH43_AnAbnA-like"/>
    <property type="match status" value="1"/>
</dbReference>
<dbReference type="Pfam" id="PF04616">
    <property type="entry name" value="Glyco_hydro_43"/>
    <property type="match status" value="1"/>
</dbReference>
<dbReference type="AlphaFoldDB" id="A0A9W9JAH4"/>
<dbReference type="OrthoDB" id="195678at2759"/>
<organism evidence="12 13">
    <name type="scientific">Penicillium cf. viridicatum</name>
    <dbReference type="NCBI Taxonomy" id="2972119"/>
    <lineage>
        <taxon>Eukaryota</taxon>
        <taxon>Fungi</taxon>
        <taxon>Dikarya</taxon>
        <taxon>Ascomycota</taxon>
        <taxon>Pezizomycotina</taxon>
        <taxon>Eurotiomycetes</taxon>
        <taxon>Eurotiomycetidae</taxon>
        <taxon>Eurotiales</taxon>
        <taxon>Aspergillaceae</taxon>
        <taxon>Penicillium</taxon>
    </lineage>
</organism>
<reference evidence="12" key="1">
    <citation type="submission" date="2022-11" db="EMBL/GenBank/DDBJ databases">
        <authorList>
            <person name="Petersen C."/>
        </authorList>
    </citation>
    <scope>NUCLEOTIDE SEQUENCE</scope>
    <source>
        <strain evidence="12">IBT 20477</strain>
    </source>
</reference>
<proteinExistence type="inferred from homology"/>
<keyword evidence="6 8" id="KW-0378">Hydrolase</keyword>
<dbReference type="PANTHER" id="PTHR43301">
    <property type="entry name" value="ARABINAN ENDO-1,5-ALPHA-L-ARABINOSIDASE"/>
    <property type="match status" value="1"/>
</dbReference>
<keyword evidence="5 11" id="KW-0732">Signal</keyword>
<dbReference type="EC" id="3.2.1.99" evidence="4 8"/>
<keyword evidence="13" id="KW-1185">Reference proteome</keyword>
<dbReference type="GO" id="GO:0005975">
    <property type="term" value="P:carbohydrate metabolic process"/>
    <property type="evidence" value="ECO:0007669"/>
    <property type="project" value="InterPro"/>
</dbReference>
<evidence type="ECO:0000256" key="6">
    <source>
        <dbReference type="ARBA" id="ARBA00022801"/>
    </source>
</evidence>
<feature type="signal peptide" evidence="11">
    <location>
        <begin position="1"/>
        <end position="19"/>
    </location>
</feature>
<feature type="chain" id="PRO_5040916888" description="Arabinan endo-1,5-alpha-L-arabinosidase" evidence="11">
    <location>
        <begin position="20"/>
        <end position="320"/>
    </location>
</feature>
<dbReference type="GO" id="GO:0046558">
    <property type="term" value="F:arabinan endo-1,5-alpha-L-arabinosidase activity"/>
    <property type="evidence" value="ECO:0007669"/>
    <property type="project" value="UniProtKB-EC"/>
</dbReference>
<dbReference type="PIRSF" id="PIRSF026534">
    <property type="entry name" value="Endo_alpha-L-arabinosidase"/>
    <property type="match status" value="1"/>
</dbReference>
<evidence type="ECO:0000256" key="8">
    <source>
        <dbReference type="PIRNR" id="PIRNR026534"/>
    </source>
</evidence>
<dbReference type="PANTHER" id="PTHR43301:SF3">
    <property type="entry name" value="ARABINAN ENDO-1,5-ALPHA-L-ARABINOSIDASE A-RELATED"/>
    <property type="match status" value="1"/>
</dbReference>
<dbReference type="InterPro" id="IPR016840">
    <property type="entry name" value="Glyco_hydro_43_endo_a_Ara-ase"/>
</dbReference>
<dbReference type="EMBL" id="JAPQKQ010000006">
    <property type="protein sequence ID" value="KAJ5193355.1"/>
    <property type="molecule type" value="Genomic_DNA"/>
</dbReference>
<evidence type="ECO:0000256" key="7">
    <source>
        <dbReference type="ARBA" id="ARBA00023295"/>
    </source>
</evidence>
<protein>
    <recommendedName>
        <fullName evidence="4 8">Arabinan endo-1,5-alpha-L-arabinosidase</fullName>
        <ecNumber evidence="4 8">3.2.1.99</ecNumber>
    </recommendedName>
</protein>
<evidence type="ECO:0000313" key="12">
    <source>
        <dbReference type="EMBL" id="KAJ5193355.1"/>
    </source>
</evidence>
<feature type="active site" description="Proton acceptor" evidence="9">
    <location>
        <position position="34"/>
    </location>
</feature>
<keyword evidence="7 8" id="KW-0326">Glycosidase</keyword>
<evidence type="ECO:0000256" key="9">
    <source>
        <dbReference type="PIRSR" id="PIRSR606710-1"/>
    </source>
</evidence>
<dbReference type="SUPFAM" id="SSF75005">
    <property type="entry name" value="Arabinanase/levansucrase/invertase"/>
    <property type="match status" value="1"/>
</dbReference>
<comment type="similarity">
    <text evidence="3 8">Belongs to the glycosyl hydrolase 43 family.</text>
</comment>
<dbReference type="InterPro" id="IPR023296">
    <property type="entry name" value="Glyco_hydro_beta-prop_sf"/>
</dbReference>
<sequence length="320" mass="33879">MNLQSCLALALLHVAAVHGYANPGACSGACITHDPALIQSGDGTYYRFATGADISIVSAPSIQGPWTGRGAVLPGGSSINNSGKKDPWAPDVHKVGDLYHLYYAVSTFNTQESAIGLATSKTLEGGSWTDKGSIGVVSKTGKQYNAIDPNLLVDGSNNYLTFGSFWQDIFQVKLNGAATLSTSNAVNVAFDPAGAHAVEGSYLFKYGDTYYLFYSSGICCKYDQSRPAAGQEYKIKVCRSKSPTGGFIDAKGVPCTQGGGTVVLESHGNVYGPGGQGVYQDPRLGPVLYYHYVDTRIGFADGQKQFGWNALDFSTGWPTV</sequence>
<dbReference type="InterPro" id="IPR050727">
    <property type="entry name" value="GH43_arabinanases"/>
</dbReference>
<comment type="catalytic activity">
    <reaction evidence="1 8">
        <text>Endohydrolysis of (1-&gt;5)-alpha-arabinofuranosidic linkages in (1-&gt;5)-arabinans.</text>
        <dbReference type="EC" id="3.2.1.99"/>
    </reaction>
</comment>
<name>A0A9W9JAH4_9EURO</name>
<dbReference type="InterPro" id="IPR006710">
    <property type="entry name" value="Glyco_hydro_43"/>
</dbReference>
<dbReference type="Gene3D" id="2.115.10.20">
    <property type="entry name" value="Glycosyl hydrolase domain, family 43"/>
    <property type="match status" value="1"/>
</dbReference>
<dbReference type="Proteomes" id="UP001150942">
    <property type="component" value="Unassembled WGS sequence"/>
</dbReference>
<evidence type="ECO:0000313" key="13">
    <source>
        <dbReference type="Proteomes" id="UP001150942"/>
    </source>
</evidence>
<feature type="active site" description="Proton donor" evidence="9">
    <location>
        <position position="199"/>
    </location>
</feature>
<gene>
    <name evidence="12" type="ORF">N7449_009497</name>
</gene>
<evidence type="ECO:0000256" key="3">
    <source>
        <dbReference type="ARBA" id="ARBA00009865"/>
    </source>
</evidence>
<evidence type="ECO:0000256" key="2">
    <source>
        <dbReference type="ARBA" id="ARBA00004834"/>
    </source>
</evidence>